<name>A0A510X4N0_9GAMM</name>
<organism evidence="1 2">
    <name type="scientific">Bisbaumannia pacifica</name>
    <dbReference type="NCBI Taxonomy" id="77098"/>
    <lineage>
        <taxon>Bacteria</taxon>
        <taxon>Pseudomonadati</taxon>
        <taxon>Pseudomonadota</taxon>
        <taxon>Gammaproteobacteria</taxon>
        <taxon>Oceanospirillales</taxon>
        <taxon>Halomonadaceae</taxon>
        <taxon>Bisbaumannia</taxon>
    </lineage>
</organism>
<evidence type="ECO:0008006" key="3">
    <source>
        <dbReference type="Google" id="ProtNLM"/>
    </source>
</evidence>
<dbReference type="OrthoDB" id="482757at2"/>
<accession>A0A510X4N0</accession>
<reference evidence="1 2" key="1">
    <citation type="submission" date="2019-07" db="EMBL/GenBank/DDBJ databases">
        <title>Whole genome shotgun sequence of Halomonas pacifica NBRC 102220.</title>
        <authorList>
            <person name="Hosoyama A."/>
            <person name="Uohara A."/>
            <person name="Ohji S."/>
            <person name="Ichikawa N."/>
        </authorList>
    </citation>
    <scope>NUCLEOTIDE SEQUENCE [LARGE SCALE GENOMIC DNA]</scope>
    <source>
        <strain evidence="1 2">NBRC 102220</strain>
    </source>
</reference>
<dbReference type="AlphaFoldDB" id="A0A510X4N0"/>
<evidence type="ECO:0000313" key="2">
    <source>
        <dbReference type="Proteomes" id="UP000321275"/>
    </source>
</evidence>
<comment type="caution">
    <text evidence="1">The sequence shown here is derived from an EMBL/GenBank/DDBJ whole genome shotgun (WGS) entry which is preliminary data.</text>
</comment>
<evidence type="ECO:0000313" key="1">
    <source>
        <dbReference type="EMBL" id="GEK46374.1"/>
    </source>
</evidence>
<keyword evidence="2" id="KW-1185">Reference proteome</keyword>
<proteinExistence type="predicted"/>
<dbReference type="EMBL" id="BJUK01000005">
    <property type="protein sequence ID" value="GEK46374.1"/>
    <property type="molecule type" value="Genomic_DNA"/>
</dbReference>
<dbReference type="RefSeq" id="WP_146801653.1">
    <property type="nucleotide sequence ID" value="NZ_BJUK01000005.1"/>
</dbReference>
<dbReference type="Proteomes" id="UP000321275">
    <property type="component" value="Unassembled WGS sequence"/>
</dbReference>
<gene>
    <name evidence="1" type="ORF">HPA02_06570</name>
</gene>
<sequence>MAISLSVALRREYERLFEGCDIRPGQRALVERTCRRLVRDRSRYAAVSARQEVPWAFVAAVHQLESGGDFRRHLHNGDPLSARTVRVPAGRPRHGAPPFTWEESAADALALKRLGGNTDWSLAGLLYQLERYNGWGYRRYHPHVLSPYLWSGSVHYERGKYVADGRWSESAVSRQIGAAVLLRRLAELGEIDLDEATVSRPGEGGADHGEALDAPAVGATAPVPLVSRYAMRRGRASEAQKAEHLQRWLNTFPGLFLRADGIPGEHTSAAYRRVTGRYLPGDPRG</sequence>
<protein>
    <recommendedName>
        <fullName evidence="3">Lysozyme family protein</fullName>
    </recommendedName>
</protein>